<name>A0A4Y8M7L6_9BACL</name>
<evidence type="ECO:0000313" key="1">
    <source>
        <dbReference type="EMBL" id="TFE30815.1"/>
    </source>
</evidence>
<reference evidence="1 2" key="1">
    <citation type="submission" date="2019-03" db="EMBL/GenBank/DDBJ databases">
        <title>Cohnella endophytica sp. nov., a novel endophytic bacterium isolated from bark of Sonneratia apetala.</title>
        <authorList>
            <person name="Tuo L."/>
        </authorList>
    </citation>
    <scope>NUCLEOTIDE SEQUENCE [LARGE SCALE GENOMIC DNA]</scope>
    <source>
        <strain evidence="1 2">CCTCC AB 208254</strain>
    </source>
</reference>
<dbReference type="AlphaFoldDB" id="A0A4Y8M7L6"/>
<dbReference type="EMBL" id="SOMN01000002">
    <property type="protein sequence ID" value="TFE30815.1"/>
    <property type="molecule type" value="Genomic_DNA"/>
</dbReference>
<dbReference type="Proteomes" id="UP000297900">
    <property type="component" value="Unassembled WGS sequence"/>
</dbReference>
<gene>
    <name evidence="1" type="ORF">E2980_03285</name>
</gene>
<keyword evidence="2" id="KW-1185">Reference proteome</keyword>
<proteinExistence type="predicted"/>
<sequence length="102" mass="11416">MEIAIKRIDENTCMVTTLEAMTSAVANHLLANINYEIIKVDPRGYTLTTGSAFNIESQQHIHYGTIECRIVKGNLEGLVDDLKEKFALQDPLSNGDTWTLTF</sequence>
<dbReference type="RefSeq" id="WP_135150694.1">
    <property type="nucleotide sequence ID" value="NZ_SOMN01000002.1"/>
</dbReference>
<evidence type="ECO:0000313" key="2">
    <source>
        <dbReference type="Proteomes" id="UP000297900"/>
    </source>
</evidence>
<accession>A0A4Y8M7L6</accession>
<protein>
    <submittedName>
        <fullName evidence="1">Uncharacterized protein</fullName>
    </submittedName>
</protein>
<comment type="caution">
    <text evidence="1">The sequence shown here is derived from an EMBL/GenBank/DDBJ whole genome shotgun (WGS) entry which is preliminary data.</text>
</comment>
<organism evidence="1 2">
    <name type="scientific">Cohnella luojiensis</name>
    <dbReference type="NCBI Taxonomy" id="652876"/>
    <lineage>
        <taxon>Bacteria</taxon>
        <taxon>Bacillati</taxon>
        <taxon>Bacillota</taxon>
        <taxon>Bacilli</taxon>
        <taxon>Bacillales</taxon>
        <taxon>Paenibacillaceae</taxon>
        <taxon>Cohnella</taxon>
    </lineage>
</organism>